<dbReference type="InterPro" id="IPR051600">
    <property type="entry name" value="Beta-PGM-like"/>
</dbReference>
<dbReference type="InterPro" id="IPR023214">
    <property type="entry name" value="HAD_sf"/>
</dbReference>
<dbReference type="Proteomes" id="UP001168540">
    <property type="component" value="Unassembled WGS sequence"/>
</dbReference>
<organism evidence="5 6">
    <name type="scientific">Crenobacter oryzisoli</name>
    <dbReference type="NCBI Taxonomy" id="3056844"/>
    <lineage>
        <taxon>Bacteria</taxon>
        <taxon>Pseudomonadati</taxon>
        <taxon>Pseudomonadota</taxon>
        <taxon>Betaproteobacteria</taxon>
        <taxon>Neisseriales</taxon>
        <taxon>Neisseriaceae</taxon>
        <taxon>Crenobacter</taxon>
    </lineage>
</organism>
<evidence type="ECO:0000256" key="3">
    <source>
        <dbReference type="ARBA" id="ARBA00022723"/>
    </source>
</evidence>
<dbReference type="EMBL" id="JAUEDK010000025">
    <property type="protein sequence ID" value="MDN0076037.1"/>
    <property type="molecule type" value="Genomic_DNA"/>
</dbReference>
<dbReference type="InterPro" id="IPR036412">
    <property type="entry name" value="HAD-like_sf"/>
</dbReference>
<keyword evidence="6" id="KW-1185">Reference proteome</keyword>
<reference evidence="5" key="1">
    <citation type="submission" date="2023-06" db="EMBL/GenBank/DDBJ databases">
        <authorList>
            <person name="Zhang S."/>
        </authorList>
    </citation>
    <scope>NUCLEOTIDE SEQUENCE</scope>
    <source>
        <strain evidence="5">SG2303</strain>
    </source>
</reference>
<comment type="similarity">
    <text evidence="2">Belongs to the HAD-like hydrolase superfamily. CbbY/CbbZ/Gph/YieH family.</text>
</comment>
<dbReference type="PANTHER" id="PTHR46193">
    <property type="entry name" value="6-PHOSPHOGLUCONATE PHOSPHATASE"/>
    <property type="match status" value="1"/>
</dbReference>
<dbReference type="SFLD" id="SFLDG01129">
    <property type="entry name" value="C1.5:_HAD__Beta-PGM__Phosphata"/>
    <property type="match status" value="1"/>
</dbReference>
<comment type="caution">
    <text evidence="5">The sequence shown here is derived from an EMBL/GenBank/DDBJ whole genome shotgun (WGS) entry which is preliminary data.</text>
</comment>
<gene>
    <name evidence="5" type="ORF">QU481_14190</name>
</gene>
<dbReference type="Gene3D" id="1.10.150.240">
    <property type="entry name" value="Putative phosphatase, domain 2"/>
    <property type="match status" value="1"/>
</dbReference>
<evidence type="ECO:0000256" key="1">
    <source>
        <dbReference type="ARBA" id="ARBA00001946"/>
    </source>
</evidence>
<dbReference type="InterPro" id="IPR006439">
    <property type="entry name" value="HAD-SF_hydro_IA"/>
</dbReference>
<dbReference type="SUPFAM" id="SSF56784">
    <property type="entry name" value="HAD-like"/>
    <property type="match status" value="1"/>
</dbReference>
<proteinExistence type="inferred from homology"/>
<sequence>MSGITHLLFDCDGTLVDSERIVMAAMQLAGGRLGLELTREDCHRLFLGHTRRHCLRVFEQHYGAPLPESFAIDLAAAIRHRLETELQPVPGVAAALEQLPQIKCLVSNGSPEHVSFVLEKTGLVTPFVGRCYSAIPPCEPKPSPMLYRKTMERLGIEPQQCIAIEDSAAGVTAAVAAGIRTLGFAMLAGREQLLRVGALAAFSDMAALPGLIATIEASATGAGAHTAATIVNA</sequence>
<dbReference type="Gene3D" id="3.40.50.1000">
    <property type="entry name" value="HAD superfamily/HAD-like"/>
    <property type="match status" value="1"/>
</dbReference>
<dbReference type="SFLD" id="SFLDS00003">
    <property type="entry name" value="Haloacid_Dehalogenase"/>
    <property type="match status" value="1"/>
</dbReference>
<keyword evidence="4" id="KW-0460">Magnesium</keyword>
<dbReference type="PANTHER" id="PTHR46193:SF10">
    <property type="entry name" value="6-PHOSPHOGLUCONATE PHOSPHATASE"/>
    <property type="match status" value="1"/>
</dbReference>
<evidence type="ECO:0000313" key="5">
    <source>
        <dbReference type="EMBL" id="MDN0076037.1"/>
    </source>
</evidence>
<comment type="cofactor">
    <cofactor evidence="1">
        <name>Mg(2+)</name>
        <dbReference type="ChEBI" id="CHEBI:18420"/>
    </cofactor>
</comment>
<protein>
    <submittedName>
        <fullName evidence="5">HAD family phosphatase</fullName>
    </submittedName>
</protein>
<name>A0ABT7XQI9_9NEIS</name>
<evidence type="ECO:0000313" key="6">
    <source>
        <dbReference type="Proteomes" id="UP001168540"/>
    </source>
</evidence>
<dbReference type="Pfam" id="PF00702">
    <property type="entry name" value="Hydrolase"/>
    <property type="match status" value="1"/>
</dbReference>
<dbReference type="RefSeq" id="WP_289830682.1">
    <property type="nucleotide sequence ID" value="NZ_JAUEDK010000025.1"/>
</dbReference>
<dbReference type="NCBIfam" id="TIGR01509">
    <property type="entry name" value="HAD-SF-IA-v3"/>
    <property type="match status" value="1"/>
</dbReference>
<accession>A0ABT7XQI9</accession>
<evidence type="ECO:0000256" key="4">
    <source>
        <dbReference type="ARBA" id="ARBA00022842"/>
    </source>
</evidence>
<evidence type="ECO:0000256" key="2">
    <source>
        <dbReference type="ARBA" id="ARBA00006171"/>
    </source>
</evidence>
<dbReference type="InterPro" id="IPR023198">
    <property type="entry name" value="PGP-like_dom2"/>
</dbReference>
<keyword evidence="3" id="KW-0479">Metal-binding</keyword>